<dbReference type="GO" id="GO:0003729">
    <property type="term" value="F:mRNA binding"/>
    <property type="evidence" value="ECO:0007669"/>
    <property type="project" value="TreeGrafter"/>
</dbReference>
<dbReference type="Gene3D" id="1.25.40.10">
    <property type="entry name" value="Tetratricopeptide repeat domain"/>
    <property type="match status" value="3"/>
</dbReference>
<organism evidence="5">
    <name type="scientific">Populus alba</name>
    <name type="common">White poplar</name>
    <dbReference type="NCBI Taxonomy" id="43335"/>
    <lineage>
        <taxon>Eukaryota</taxon>
        <taxon>Viridiplantae</taxon>
        <taxon>Streptophyta</taxon>
        <taxon>Embryophyta</taxon>
        <taxon>Tracheophyta</taxon>
        <taxon>Spermatophyta</taxon>
        <taxon>Magnoliopsida</taxon>
        <taxon>eudicotyledons</taxon>
        <taxon>Gunneridae</taxon>
        <taxon>Pentapetalae</taxon>
        <taxon>rosids</taxon>
        <taxon>fabids</taxon>
        <taxon>Malpighiales</taxon>
        <taxon>Salicaceae</taxon>
        <taxon>Saliceae</taxon>
        <taxon>Populus</taxon>
    </lineage>
</organism>
<dbReference type="NCBIfam" id="TIGR00756">
    <property type="entry name" value="PPR"/>
    <property type="match status" value="5"/>
</dbReference>
<feature type="repeat" description="PPR" evidence="3">
    <location>
        <begin position="470"/>
        <end position="504"/>
    </location>
</feature>
<name>A0A4V6AAQ8_POPAL</name>
<dbReference type="InterPro" id="IPR011990">
    <property type="entry name" value="TPR-like_helical_dom_sf"/>
</dbReference>
<feature type="region of interest" description="Disordered" evidence="4">
    <location>
        <begin position="579"/>
        <end position="607"/>
    </location>
</feature>
<feature type="repeat" description="PPR" evidence="3">
    <location>
        <begin position="400"/>
        <end position="434"/>
    </location>
</feature>
<keyword evidence="2" id="KW-0677">Repeat</keyword>
<feature type="repeat" description="PPR" evidence="3">
    <location>
        <begin position="260"/>
        <end position="294"/>
    </location>
</feature>
<protein>
    <recommendedName>
        <fullName evidence="6">Pentatricopeptide repeat-containing protein</fullName>
    </recommendedName>
</protein>
<dbReference type="AlphaFoldDB" id="A0A4V6AAQ8"/>
<dbReference type="Pfam" id="PF13041">
    <property type="entry name" value="PPR_2"/>
    <property type="match status" value="2"/>
</dbReference>
<feature type="repeat" description="PPR" evidence="3">
    <location>
        <begin position="295"/>
        <end position="329"/>
    </location>
</feature>
<feature type="region of interest" description="Disordered" evidence="4">
    <location>
        <begin position="51"/>
        <end position="74"/>
    </location>
</feature>
<feature type="compositionally biased region" description="Polar residues" evidence="4">
    <location>
        <begin position="56"/>
        <end position="65"/>
    </location>
</feature>
<reference evidence="5" key="1">
    <citation type="submission" date="2018-10" db="EMBL/GenBank/DDBJ databases">
        <title>Population genomic analysis revealed the cold adaptation of white poplar.</title>
        <authorList>
            <person name="Liu Y.-J."/>
        </authorList>
    </citation>
    <scope>NUCLEOTIDE SEQUENCE [LARGE SCALE GENOMIC DNA]</scope>
    <source>
        <strain evidence="5">PAL-ZL1</strain>
    </source>
</reference>
<dbReference type="PROSITE" id="PS51375">
    <property type="entry name" value="PPR"/>
    <property type="match status" value="6"/>
</dbReference>
<evidence type="ECO:0000313" key="5">
    <source>
        <dbReference type="EMBL" id="TKS11956.1"/>
    </source>
</evidence>
<dbReference type="STRING" id="43335.A0A4V6AAQ8"/>
<evidence type="ECO:0000256" key="2">
    <source>
        <dbReference type="ARBA" id="ARBA00022737"/>
    </source>
</evidence>
<evidence type="ECO:0008006" key="6">
    <source>
        <dbReference type="Google" id="ProtNLM"/>
    </source>
</evidence>
<sequence length="607" mass="69542">MKSSLINFHKNTTLLCVFLTTRKPPHNRHFSAVSSAESWLSVQGNPLIKWPHNPNLAPSPSADQQNSSPTSNSNPNYHQNDFFTLCNILKDPKIQLGPSLRTALDRTGIEPELGLIQAVFDHFDSSPKLMHSVFLWAEKKPGFQSSAALFNSMVNFLGKAREFGSAWCLLLDKIGGNDRGDLVSSDTFAILIRRYTRAGMSEAAIRTFEYASSLDLIHNSEAGTSLFEILLDSLCKEGHVRVATDYFDRKVEKDPCWVPSVRIYNILLNGWFRSRKLKHAERLWLEMKKKNVKPSVVTYGTLVEGYCRMRRVERAIELVDEMKREGIKSNAIVYNPIIDALAEAGRFKEVLGMMEHFFLCEEGPTISTYNSLVKGYCKAGDLVGASKILKMMISREVFPTPTTYNYFFRHFSKCRKIEEGMNLYTKMIESGYTPDRLTYHLLLKMLCEEERLDLAVQISKEMRARGCDMDLATSTMFTHLLCKMQRFEEAFAEFEDMLRRGIVPQYLTFHRLNDEFRKQGMTELARRLCNLMSSVSHSKNLPNTYNVDRDAPRRARRKSILQKAEVMSEILKTCNDPRELVKHRSSSQNPESSANQLIEDIKKRAKT</sequence>
<dbReference type="PANTHER" id="PTHR47933:SF11">
    <property type="entry name" value="PENTATRICOPEPTIDE REPEAT-CONTAINING PROTEIN 2"/>
    <property type="match status" value="1"/>
</dbReference>
<proteinExistence type="inferred from homology"/>
<gene>
    <name evidence="5" type="ORF">D5086_0000069770</name>
</gene>
<dbReference type="PANTHER" id="PTHR47933">
    <property type="entry name" value="PENTATRICOPEPTIDE REPEAT-CONTAINING PROTEIN 1, MITOCHONDRIAL"/>
    <property type="match status" value="1"/>
</dbReference>
<feature type="repeat" description="PPR" evidence="3">
    <location>
        <begin position="365"/>
        <end position="399"/>
    </location>
</feature>
<comment type="caution">
    <text evidence="5">The sequence shown here is derived from an EMBL/GenBank/DDBJ whole genome shotgun (WGS) entry which is preliminary data.</text>
</comment>
<evidence type="ECO:0000256" key="4">
    <source>
        <dbReference type="SAM" id="MobiDB-lite"/>
    </source>
</evidence>
<dbReference type="InterPro" id="IPR002885">
    <property type="entry name" value="PPR_rpt"/>
</dbReference>
<feature type="compositionally biased region" description="Polar residues" evidence="4">
    <location>
        <begin position="586"/>
        <end position="596"/>
    </location>
</feature>
<feature type="repeat" description="PPR" evidence="3">
    <location>
        <begin position="435"/>
        <end position="469"/>
    </location>
</feature>
<accession>A0A4V6AAQ8</accession>
<comment type="similarity">
    <text evidence="1">Belongs to the PPR family. P subfamily.</text>
</comment>
<dbReference type="Pfam" id="PF01535">
    <property type="entry name" value="PPR"/>
    <property type="match status" value="2"/>
</dbReference>
<evidence type="ECO:0000256" key="1">
    <source>
        <dbReference type="ARBA" id="ARBA00007626"/>
    </source>
</evidence>
<evidence type="ECO:0000256" key="3">
    <source>
        <dbReference type="PROSITE-ProRule" id="PRU00708"/>
    </source>
</evidence>
<dbReference type="InterPro" id="IPR051240">
    <property type="entry name" value="Mito_RNA-Proc/Resp"/>
</dbReference>
<dbReference type="EMBL" id="RCHU01000183">
    <property type="protein sequence ID" value="TKS11956.1"/>
    <property type="molecule type" value="Genomic_DNA"/>
</dbReference>